<comment type="caution">
    <text evidence="1">The sequence shown here is derived from an EMBL/GenBank/DDBJ whole genome shotgun (WGS) entry which is preliminary data.</text>
</comment>
<evidence type="ECO:0000313" key="1">
    <source>
        <dbReference type="EMBL" id="KAJ8680422.1"/>
    </source>
</evidence>
<proteinExistence type="predicted"/>
<evidence type="ECO:0000313" key="2">
    <source>
        <dbReference type="Proteomes" id="UP001239111"/>
    </source>
</evidence>
<protein>
    <submittedName>
        <fullName evidence="1">Uncharacterized protein</fullName>
    </submittedName>
</protein>
<dbReference type="EMBL" id="CM056742">
    <property type="protein sequence ID" value="KAJ8680422.1"/>
    <property type="molecule type" value="Genomic_DNA"/>
</dbReference>
<accession>A0ACC2PAT4</accession>
<reference evidence="1" key="1">
    <citation type="submission" date="2023-04" db="EMBL/GenBank/DDBJ databases">
        <title>A chromosome-level genome assembly of the parasitoid wasp Eretmocerus hayati.</title>
        <authorList>
            <person name="Zhong Y."/>
            <person name="Liu S."/>
            <person name="Liu Y."/>
        </authorList>
    </citation>
    <scope>NUCLEOTIDE SEQUENCE</scope>
    <source>
        <strain evidence="1">ZJU_SS_LIU_2023</strain>
    </source>
</reference>
<sequence>MPRTKQKKAKRTSLGAEQIMRDFSKLIQLRVNRMELDFKALEQRYEASLQMALNRYPVEIQNVTIDELLTIQKTPKKENIPPKTPKLPRDSRNTSMKPLQSAKPKRVTTVSDDGYQSESAGSQASKATATTKRRSRSSSQNRPQSRIQSLSQDAKLKLSRSQSVSRDPRSKLNPASALHKKYDKESMRTPTNKAPSSSFVITPKVKLNSAMNVLRKPKEGEMVFSTQGSPLLVSTTVNGRTANINVPLRDGKVVSLLPFHETSLSENLNLDEETKHQLKILQSHLAKVLD</sequence>
<keyword evidence="2" id="KW-1185">Reference proteome</keyword>
<dbReference type="Proteomes" id="UP001239111">
    <property type="component" value="Chromosome 2"/>
</dbReference>
<gene>
    <name evidence="1" type="ORF">QAD02_016209</name>
</gene>
<name>A0ACC2PAT4_9HYME</name>
<organism evidence="1 2">
    <name type="scientific">Eretmocerus hayati</name>
    <dbReference type="NCBI Taxonomy" id="131215"/>
    <lineage>
        <taxon>Eukaryota</taxon>
        <taxon>Metazoa</taxon>
        <taxon>Ecdysozoa</taxon>
        <taxon>Arthropoda</taxon>
        <taxon>Hexapoda</taxon>
        <taxon>Insecta</taxon>
        <taxon>Pterygota</taxon>
        <taxon>Neoptera</taxon>
        <taxon>Endopterygota</taxon>
        <taxon>Hymenoptera</taxon>
        <taxon>Apocrita</taxon>
        <taxon>Proctotrupomorpha</taxon>
        <taxon>Chalcidoidea</taxon>
        <taxon>Aphelinidae</taxon>
        <taxon>Aphelininae</taxon>
        <taxon>Eretmocerus</taxon>
    </lineage>
</organism>